<protein>
    <recommendedName>
        <fullName evidence="3">Transposase</fullName>
    </recommendedName>
</protein>
<organism evidence="1 2">
    <name type="scientific">Roseofilum casamattae BLCC-M143</name>
    <dbReference type="NCBI Taxonomy" id="3022442"/>
    <lineage>
        <taxon>Bacteria</taxon>
        <taxon>Bacillati</taxon>
        <taxon>Cyanobacteriota</taxon>
        <taxon>Cyanophyceae</taxon>
        <taxon>Desertifilales</taxon>
        <taxon>Desertifilaceae</taxon>
        <taxon>Roseofilum</taxon>
        <taxon>Roseofilum casamattae</taxon>
    </lineage>
</organism>
<gene>
    <name evidence="1" type="ORF">PMH09_00545</name>
</gene>
<evidence type="ECO:0000313" key="1">
    <source>
        <dbReference type="EMBL" id="MDJ1181669.1"/>
    </source>
</evidence>
<name>A0ABT7BT05_9CYAN</name>
<keyword evidence="2" id="KW-1185">Reference proteome</keyword>
<accession>A0ABT7BT05</accession>
<sequence>MTEVKRNGRNFALELGQLAIAVTCLCVDGLEKSLVVIERDGIAIARCLRSIG</sequence>
<dbReference type="RefSeq" id="WP_283756324.1">
    <property type="nucleotide sequence ID" value="NZ_JAQOSQ010000001.1"/>
</dbReference>
<dbReference type="Proteomes" id="UP001232992">
    <property type="component" value="Unassembled WGS sequence"/>
</dbReference>
<dbReference type="EMBL" id="JAQOSQ010000001">
    <property type="protein sequence ID" value="MDJ1181669.1"/>
    <property type="molecule type" value="Genomic_DNA"/>
</dbReference>
<reference evidence="1 2" key="1">
    <citation type="submission" date="2023-01" db="EMBL/GenBank/DDBJ databases">
        <title>Novel diversity within Roseofilum (Cyanobacteria; Desertifilaceae) from marine benthic mats with descriptions of four novel species.</title>
        <authorList>
            <person name="Wang Y."/>
            <person name="Berthold D.E."/>
            <person name="Hu J."/>
            <person name="Lefler F.W."/>
            <person name="Laughinghouse H.D. IV."/>
        </authorList>
    </citation>
    <scope>NUCLEOTIDE SEQUENCE [LARGE SCALE GENOMIC DNA]</scope>
    <source>
        <strain evidence="1 2">BLCC-M143</strain>
    </source>
</reference>
<evidence type="ECO:0000313" key="2">
    <source>
        <dbReference type="Proteomes" id="UP001232992"/>
    </source>
</evidence>
<comment type="caution">
    <text evidence="1">The sequence shown here is derived from an EMBL/GenBank/DDBJ whole genome shotgun (WGS) entry which is preliminary data.</text>
</comment>
<proteinExistence type="predicted"/>
<evidence type="ECO:0008006" key="3">
    <source>
        <dbReference type="Google" id="ProtNLM"/>
    </source>
</evidence>